<dbReference type="InterPro" id="IPR011055">
    <property type="entry name" value="Dup_hybrid_motif"/>
</dbReference>
<feature type="chain" id="PRO_5004228777" evidence="3">
    <location>
        <begin position="21"/>
        <end position="412"/>
    </location>
</feature>
<dbReference type="HOGENOM" id="CLU_029425_4_0_4"/>
<dbReference type="PANTHER" id="PTHR21666">
    <property type="entry name" value="PEPTIDASE-RELATED"/>
    <property type="match status" value="1"/>
</dbReference>
<evidence type="ECO:0000256" key="3">
    <source>
        <dbReference type="SAM" id="SignalP"/>
    </source>
</evidence>
<dbReference type="KEGG" id="tbd:Tbd_2393"/>
<keyword evidence="6" id="KW-1185">Reference proteome</keyword>
<dbReference type="EMBL" id="CP000116">
    <property type="protein sequence ID" value="AAZ98346.1"/>
    <property type="molecule type" value="Genomic_DNA"/>
</dbReference>
<evidence type="ECO:0000259" key="4">
    <source>
        <dbReference type="Pfam" id="PF01551"/>
    </source>
</evidence>
<evidence type="ECO:0000256" key="1">
    <source>
        <dbReference type="SAM" id="Coils"/>
    </source>
</evidence>
<accession>Q3SGA4</accession>
<sequence>MNGKRFLILLLLCLPLYAAADQASRKRSELDALKQRLQTLQQQFRDTQADRKEAVDALRDSERAISSGVRQLRELDQKRAQAHGELQKLGAQARLTADRVTEQQERLAHVLKSAYRRGQGDPLKLVLNGGDPNQAARDLRYLSHVSRARHAMIATLRADLAQLAMLEQQAAEKTSELTELQAAREAEQRKLVADKQAREQTLQKLSLQIQQQRREISNLKRDERNLTRLVQRLNRVMAEQAAREAARKRAARKSAPSTAESSRSRRPLGVNTETPVAFESDRPFSRLKGSLHLPVAGELMNRFGAPREGGGTSWKGIFIRAAQGSAVKAIAAGQVVFAEWLRGFGNLIIVDHGEGYMSLYSNNESLYKQVGERVKPGDPIAAVGNSGGQPDSGLYFEMRHQSRPVNPLGWVK</sequence>
<evidence type="ECO:0000313" key="5">
    <source>
        <dbReference type="EMBL" id="AAZ98346.1"/>
    </source>
</evidence>
<dbReference type="Gene3D" id="6.10.250.3150">
    <property type="match status" value="1"/>
</dbReference>
<keyword evidence="1" id="KW-0175">Coiled coil</keyword>
<dbReference type="SUPFAM" id="SSF51261">
    <property type="entry name" value="Duplicated hybrid motif"/>
    <property type="match status" value="1"/>
</dbReference>
<dbReference type="InterPro" id="IPR016047">
    <property type="entry name" value="M23ase_b-sheet_dom"/>
</dbReference>
<dbReference type="FunFam" id="2.70.70.10:FF:000003">
    <property type="entry name" value="Murein hydrolase activator EnvC"/>
    <property type="match status" value="1"/>
</dbReference>
<feature type="coiled-coil region" evidence="1">
    <location>
        <begin position="20"/>
        <end position="92"/>
    </location>
</feature>
<reference evidence="5 6" key="1">
    <citation type="journal article" date="2006" name="J. Bacteriol.">
        <title>The genome sequence of the obligately chemolithoautotrophic, facultatively anaerobic bacterium Thiobacillus denitrificans.</title>
        <authorList>
            <person name="Beller H.R."/>
            <person name="Chain P.S."/>
            <person name="Letain T.E."/>
            <person name="Chakicherla A."/>
            <person name="Larimer F.W."/>
            <person name="Richardson P.M."/>
            <person name="Coleman M.A."/>
            <person name="Wood A.P."/>
            <person name="Kelly D.P."/>
        </authorList>
    </citation>
    <scope>NUCLEOTIDE SEQUENCE [LARGE SCALE GENOMIC DNA]</scope>
    <source>
        <strain evidence="5 6">ATCC 25259</strain>
    </source>
</reference>
<protein>
    <submittedName>
        <fullName evidence="5">Peptidase family M23 protein</fullName>
    </submittedName>
</protein>
<dbReference type="STRING" id="292415.Tbd_2393"/>
<keyword evidence="3" id="KW-0732">Signal</keyword>
<feature type="region of interest" description="Disordered" evidence="2">
    <location>
        <begin position="240"/>
        <end position="274"/>
    </location>
</feature>
<dbReference type="OrthoDB" id="9784703at2"/>
<name>Q3SGA4_THIDA</name>
<dbReference type="InterPro" id="IPR050570">
    <property type="entry name" value="Cell_wall_metabolism_enzyme"/>
</dbReference>
<dbReference type="Gene3D" id="2.70.70.10">
    <property type="entry name" value="Glucose Permease (Domain IIA)"/>
    <property type="match status" value="1"/>
</dbReference>
<dbReference type="Proteomes" id="UP000008291">
    <property type="component" value="Chromosome"/>
</dbReference>
<dbReference type="eggNOG" id="COG4942">
    <property type="taxonomic scope" value="Bacteria"/>
</dbReference>
<evidence type="ECO:0000256" key="2">
    <source>
        <dbReference type="SAM" id="MobiDB-lite"/>
    </source>
</evidence>
<evidence type="ECO:0000313" key="6">
    <source>
        <dbReference type="Proteomes" id="UP000008291"/>
    </source>
</evidence>
<dbReference type="GO" id="GO:0004222">
    <property type="term" value="F:metalloendopeptidase activity"/>
    <property type="evidence" value="ECO:0007669"/>
    <property type="project" value="TreeGrafter"/>
</dbReference>
<feature type="coiled-coil region" evidence="1">
    <location>
        <begin position="163"/>
        <end position="239"/>
    </location>
</feature>
<organism evidence="5 6">
    <name type="scientific">Thiobacillus denitrificans (strain ATCC 25259 / T1)</name>
    <dbReference type="NCBI Taxonomy" id="292415"/>
    <lineage>
        <taxon>Bacteria</taxon>
        <taxon>Pseudomonadati</taxon>
        <taxon>Pseudomonadota</taxon>
        <taxon>Betaproteobacteria</taxon>
        <taxon>Nitrosomonadales</taxon>
        <taxon>Thiobacillaceae</taxon>
        <taxon>Thiobacillus</taxon>
    </lineage>
</organism>
<proteinExistence type="predicted"/>
<feature type="domain" description="M23ase beta-sheet core" evidence="4">
    <location>
        <begin position="313"/>
        <end position="407"/>
    </location>
</feature>
<gene>
    <name evidence="5" type="ordered locus">Tbd_2393</name>
</gene>
<dbReference type="CDD" id="cd12797">
    <property type="entry name" value="M23_peptidase"/>
    <property type="match status" value="1"/>
</dbReference>
<feature type="signal peptide" evidence="3">
    <location>
        <begin position="1"/>
        <end position="20"/>
    </location>
</feature>
<dbReference type="AlphaFoldDB" id="Q3SGA4"/>
<dbReference type="PANTHER" id="PTHR21666:SF270">
    <property type="entry name" value="MUREIN HYDROLASE ACTIVATOR ENVC"/>
    <property type="match status" value="1"/>
</dbReference>
<dbReference type="Pfam" id="PF01551">
    <property type="entry name" value="Peptidase_M23"/>
    <property type="match status" value="1"/>
</dbReference>